<organism evidence="3 4">
    <name type="scientific">Flavipsychrobacter stenotrophus</name>
    <dbReference type="NCBI Taxonomy" id="2077091"/>
    <lineage>
        <taxon>Bacteria</taxon>
        <taxon>Pseudomonadati</taxon>
        <taxon>Bacteroidota</taxon>
        <taxon>Chitinophagia</taxon>
        <taxon>Chitinophagales</taxon>
        <taxon>Chitinophagaceae</taxon>
        <taxon>Flavipsychrobacter</taxon>
    </lineage>
</organism>
<dbReference type="PANTHER" id="PTHR46388">
    <property type="entry name" value="NHL REPEAT-CONTAINING PROTEIN 2"/>
    <property type="match status" value="1"/>
</dbReference>
<dbReference type="InterPro" id="IPR056822">
    <property type="entry name" value="TEN_NHL"/>
</dbReference>
<reference evidence="3 4" key="1">
    <citation type="submission" date="2018-01" db="EMBL/GenBank/DDBJ databases">
        <title>A novel member of the phylum Bacteroidetes isolated from glacier ice.</title>
        <authorList>
            <person name="Liu Q."/>
            <person name="Xin Y.-H."/>
        </authorList>
    </citation>
    <scope>NUCLEOTIDE SEQUENCE [LARGE SCALE GENOMIC DNA]</scope>
    <source>
        <strain evidence="3 4">RB1R16</strain>
    </source>
</reference>
<dbReference type="AlphaFoldDB" id="A0A2S7SSE8"/>
<accession>A0A2S7SSE8</accession>
<dbReference type="EMBL" id="PPSL01000005">
    <property type="protein sequence ID" value="PQJ09852.1"/>
    <property type="molecule type" value="Genomic_DNA"/>
</dbReference>
<dbReference type="CDD" id="cd05819">
    <property type="entry name" value="NHL"/>
    <property type="match status" value="1"/>
</dbReference>
<dbReference type="Pfam" id="PF25021">
    <property type="entry name" value="TEN_NHL"/>
    <property type="match status" value="2"/>
</dbReference>
<evidence type="ECO:0000259" key="1">
    <source>
        <dbReference type="Pfam" id="PF18962"/>
    </source>
</evidence>
<dbReference type="Pfam" id="PF18962">
    <property type="entry name" value="Por_Secre_tail"/>
    <property type="match status" value="1"/>
</dbReference>
<sequence>MCFHRCSRTDHHYRGWRGGGDGGPLDSALLSPFSVTWHNGDLYISDVDHARIRKIDAAGRISTVVGNGLSVFELPDLGGQATATPFAYPADVAFDSKNNMYISDAGLDCVFKVSPAGIVSRFAGTDTFGYNGDNIPAITATLNGPRGIAIDKDDNIFIADTRNSRIRKVNGAGMISTVMSVYSEDVCVDAMGNLFAVNGLGLFKRDILGVVTCDSIHAATGEYVHGVDMGDNNDILVSTSKRILSINGAGTVTVVAGGDTNICSNGAIATAVAIGAIGIAADHNGVIYICDNYSVHKIESGRIYNVVNPSLNTLCNGSRAENAVLENPSSVTFDGVGNMFISEMAGRGPRVRKVNKDGVISTYSSGISTWDVCASKTGDLFMMGFGKVWKVAANGLVSKYAGSDSMGFSGDGGPATDARLAGTFRSLKLDKDGNLFIADKGRVRKVDNNGIITTVAGNGVTTGDNGDGGLAINAHVAPWGVACDLTGNLYILETHDIRKVAPDGTISTIAGPGIVGVPGVGGPATAAYFTANVNNKIVVDTVGNIYFTDIRSNIRKVSADGIFTTIAGSDSTGFSGDGGPATAAYMWRPMGLSIDDSGRVYFADYGNNRIRRIDTRYKFPVPVADMSGALSIYPNPSTGVLHIVSYSKTPGDVQVLVYDVVGRRVGTQTFSTSTGVINESLTLPAGLPMGTYVLQLITPSGNRTAQFLLAK</sequence>
<evidence type="ECO:0000313" key="4">
    <source>
        <dbReference type="Proteomes" id="UP000239872"/>
    </source>
</evidence>
<comment type="caution">
    <text evidence="3">The sequence shown here is derived from an EMBL/GenBank/DDBJ whole genome shotgun (WGS) entry which is preliminary data.</text>
</comment>
<dbReference type="Proteomes" id="UP000239872">
    <property type="component" value="Unassembled WGS sequence"/>
</dbReference>
<dbReference type="PANTHER" id="PTHR46388:SF2">
    <property type="entry name" value="NHL REPEAT-CONTAINING PROTEIN 2"/>
    <property type="match status" value="1"/>
</dbReference>
<dbReference type="Gene3D" id="2.120.10.30">
    <property type="entry name" value="TolB, C-terminal domain"/>
    <property type="match status" value="5"/>
</dbReference>
<dbReference type="SUPFAM" id="SSF101898">
    <property type="entry name" value="NHL repeat"/>
    <property type="match status" value="1"/>
</dbReference>
<proteinExistence type="predicted"/>
<dbReference type="NCBIfam" id="TIGR04183">
    <property type="entry name" value="Por_Secre_tail"/>
    <property type="match status" value="1"/>
</dbReference>
<protein>
    <submittedName>
        <fullName evidence="3">Uncharacterized protein</fullName>
    </submittedName>
</protein>
<evidence type="ECO:0000259" key="2">
    <source>
        <dbReference type="Pfam" id="PF25021"/>
    </source>
</evidence>
<feature type="domain" description="Secretion system C-terminal sorting" evidence="1">
    <location>
        <begin position="632"/>
        <end position="701"/>
    </location>
</feature>
<feature type="domain" description="Teneurin NHL" evidence="2">
    <location>
        <begin position="132"/>
        <end position="180"/>
    </location>
</feature>
<dbReference type="InterPro" id="IPR026444">
    <property type="entry name" value="Secre_tail"/>
</dbReference>
<gene>
    <name evidence="3" type="ORF">CJD36_018175</name>
</gene>
<evidence type="ECO:0000313" key="3">
    <source>
        <dbReference type="EMBL" id="PQJ09852.1"/>
    </source>
</evidence>
<keyword evidence="4" id="KW-1185">Reference proteome</keyword>
<dbReference type="SUPFAM" id="SSF63829">
    <property type="entry name" value="Calcium-dependent phosphotriesterase"/>
    <property type="match status" value="2"/>
</dbReference>
<feature type="domain" description="Teneurin NHL" evidence="2">
    <location>
        <begin position="409"/>
        <end position="458"/>
    </location>
</feature>
<name>A0A2S7SSE8_9BACT</name>
<dbReference type="InterPro" id="IPR011042">
    <property type="entry name" value="6-blade_b-propeller_TolB-like"/>
</dbReference>